<proteinExistence type="predicted"/>
<sequence>MPVPEVPNGKEDALRNLVFIMNRPAARFQPQNADDVFAFLHPIPLNRRGSIASETNTLESSSSLAWLDTHTPVQFNQNRAPPGAVSLHMTRDESAIPEHQNAPHAASQSFQGISNELPCNEQCLVLVPSTLNIVAHYSDAQTFRTKTLHDNLIPPNCYIAKGV</sequence>
<dbReference type="EMBL" id="HG719202">
    <property type="protein sequence ID" value="CDJ57038.1"/>
    <property type="molecule type" value="Genomic_DNA"/>
</dbReference>
<dbReference type="VEuPathDB" id="ToxoDB:EMWEY_00028630"/>
<evidence type="ECO:0000313" key="2">
    <source>
        <dbReference type="Proteomes" id="UP000030763"/>
    </source>
</evidence>
<dbReference type="Proteomes" id="UP000030763">
    <property type="component" value="Unassembled WGS sequence"/>
</dbReference>
<reference evidence="1" key="2">
    <citation type="submission" date="2013-10" db="EMBL/GenBank/DDBJ databases">
        <authorList>
            <person name="Aslett M."/>
        </authorList>
    </citation>
    <scope>NUCLEOTIDE SEQUENCE [LARGE SCALE GENOMIC DNA]</scope>
    <source>
        <strain evidence="1">Weybridge</strain>
    </source>
</reference>
<dbReference type="RefSeq" id="XP_013333688.1">
    <property type="nucleotide sequence ID" value="XM_013478234.1"/>
</dbReference>
<gene>
    <name evidence="1" type="ORF">EMWEY_00028630</name>
</gene>
<name>U6M1W4_EIMMA</name>
<protein>
    <submittedName>
        <fullName evidence="1">Uncharacterized protein</fullName>
    </submittedName>
</protein>
<dbReference type="AlphaFoldDB" id="U6M1W4"/>
<evidence type="ECO:0000313" key="1">
    <source>
        <dbReference type="EMBL" id="CDJ57038.1"/>
    </source>
</evidence>
<accession>U6M1W4</accession>
<organism evidence="1 2">
    <name type="scientific">Eimeria maxima</name>
    <name type="common">Coccidian parasite</name>
    <dbReference type="NCBI Taxonomy" id="5804"/>
    <lineage>
        <taxon>Eukaryota</taxon>
        <taxon>Sar</taxon>
        <taxon>Alveolata</taxon>
        <taxon>Apicomplexa</taxon>
        <taxon>Conoidasida</taxon>
        <taxon>Coccidia</taxon>
        <taxon>Eucoccidiorida</taxon>
        <taxon>Eimeriorina</taxon>
        <taxon>Eimeriidae</taxon>
        <taxon>Eimeria</taxon>
    </lineage>
</organism>
<dbReference type="GeneID" id="25336849"/>
<keyword evidence="2" id="KW-1185">Reference proteome</keyword>
<reference evidence="1" key="1">
    <citation type="submission" date="2013-10" db="EMBL/GenBank/DDBJ databases">
        <title>Genomic analysis of the causative agents of coccidiosis in chickens.</title>
        <authorList>
            <person name="Reid A.J."/>
            <person name="Blake D."/>
            <person name="Billington K."/>
            <person name="Browne H."/>
            <person name="Dunn M."/>
            <person name="Hung S."/>
            <person name="Kawahara F."/>
            <person name="Miranda-Saavedra D."/>
            <person name="Mourier T."/>
            <person name="Nagra H."/>
            <person name="Otto T.D."/>
            <person name="Rawlings N."/>
            <person name="Sanchez A."/>
            <person name="Sanders M."/>
            <person name="Subramaniam C."/>
            <person name="Tay Y."/>
            <person name="Dear P."/>
            <person name="Doerig C."/>
            <person name="Gruber A."/>
            <person name="Parkinson J."/>
            <person name="Shirley M."/>
            <person name="Wan K.L."/>
            <person name="Berriman M."/>
            <person name="Tomley F."/>
            <person name="Pain A."/>
        </authorList>
    </citation>
    <scope>NUCLEOTIDE SEQUENCE [LARGE SCALE GENOMIC DNA]</scope>
    <source>
        <strain evidence="1">Weybridge</strain>
    </source>
</reference>